<organism evidence="6 7">
    <name type="scientific">Leptomonas seymouri</name>
    <dbReference type="NCBI Taxonomy" id="5684"/>
    <lineage>
        <taxon>Eukaryota</taxon>
        <taxon>Discoba</taxon>
        <taxon>Euglenozoa</taxon>
        <taxon>Kinetoplastea</taxon>
        <taxon>Metakinetoplastina</taxon>
        <taxon>Trypanosomatida</taxon>
        <taxon>Trypanosomatidae</taxon>
        <taxon>Leishmaniinae</taxon>
        <taxon>Leptomonas</taxon>
    </lineage>
</organism>
<keyword evidence="7" id="KW-1185">Reference proteome</keyword>
<protein>
    <submittedName>
        <fullName evidence="6">Putative cytochrome b5 1</fullName>
    </submittedName>
</protein>
<evidence type="ECO:0000313" key="7">
    <source>
        <dbReference type="Proteomes" id="UP000038009"/>
    </source>
</evidence>
<evidence type="ECO:0000256" key="2">
    <source>
        <dbReference type="ARBA" id="ARBA00022723"/>
    </source>
</evidence>
<dbReference type="PROSITE" id="PS50255">
    <property type="entry name" value="CYTOCHROME_B5_2"/>
    <property type="match status" value="1"/>
</dbReference>
<dbReference type="GO" id="GO:0016020">
    <property type="term" value="C:membrane"/>
    <property type="evidence" value="ECO:0007669"/>
    <property type="project" value="TreeGrafter"/>
</dbReference>
<feature type="domain" description="Cytochrome b5 heme-binding" evidence="5">
    <location>
        <begin position="2"/>
        <end position="79"/>
    </location>
</feature>
<dbReference type="OrthoDB" id="260519at2759"/>
<evidence type="ECO:0000256" key="1">
    <source>
        <dbReference type="ARBA" id="ARBA00022617"/>
    </source>
</evidence>
<keyword evidence="2" id="KW-0479">Metal-binding</keyword>
<dbReference type="Pfam" id="PF00173">
    <property type="entry name" value="Cyt-b5"/>
    <property type="match status" value="1"/>
</dbReference>
<dbReference type="PANTHER" id="PTHR19359:SF95">
    <property type="entry name" value="CYTOCHROME B5 TYPE B"/>
    <property type="match status" value="1"/>
</dbReference>
<dbReference type="PANTHER" id="PTHR19359">
    <property type="entry name" value="CYTOCHROME B5"/>
    <property type="match status" value="1"/>
</dbReference>
<dbReference type="Gene3D" id="3.10.120.10">
    <property type="entry name" value="Cytochrome b5-like heme/steroid binding domain"/>
    <property type="match status" value="1"/>
</dbReference>
<name>A0A0N1PFL2_LEPSE</name>
<dbReference type="AlphaFoldDB" id="A0A0N1PFL2"/>
<comment type="caution">
    <text evidence="6">The sequence shown here is derived from an EMBL/GenBank/DDBJ whole genome shotgun (WGS) entry which is preliminary data.</text>
</comment>
<dbReference type="EMBL" id="LJSK01000034">
    <property type="protein sequence ID" value="KPI89004.1"/>
    <property type="molecule type" value="Genomic_DNA"/>
</dbReference>
<evidence type="ECO:0000256" key="3">
    <source>
        <dbReference type="ARBA" id="ARBA00023004"/>
    </source>
</evidence>
<dbReference type="VEuPathDB" id="TriTrypDB:Lsey_0034_0190"/>
<dbReference type="GO" id="GO:0046872">
    <property type="term" value="F:metal ion binding"/>
    <property type="evidence" value="ECO:0007669"/>
    <property type="project" value="UniProtKB-KW"/>
</dbReference>
<evidence type="ECO:0000313" key="6">
    <source>
        <dbReference type="EMBL" id="KPI89004.1"/>
    </source>
</evidence>
<dbReference type="SMART" id="SM01117">
    <property type="entry name" value="Cyt-b5"/>
    <property type="match status" value="1"/>
</dbReference>
<evidence type="ECO:0000259" key="5">
    <source>
        <dbReference type="PROSITE" id="PS50255"/>
    </source>
</evidence>
<dbReference type="SUPFAM" id="SSF55856">
    <property type="entry name" value="Cytochrome b5-like heme/steroid binding domain"/>
    <property type="match status" value="1"/>
</dbReference>
<dbReference type="InterPro" id="IPR036400">
    <property type="entry name" value="Cyt_B5-like_heme/steroid_sf"/>
</dbReference>
<evidence type="ECO:0000256" key="4">
    <source>
        <dbReference type="ARBA" id="ARBA00038168"/>
    </source>
</evidence>
<dbReference type="InterPro" id="IPR050668">
    <property type="entry name" value="Cytochrome_b5"/>
</dbReference>
<reference evidence="6 7" key="1">
    <citation type="journal article" date="2015" name="PLoS Pathog.">
        <title>Leptomonas seymouri: Adaptations to the Dixenous Life Cycle Analyzed by Genome Sequencing, Transcriptome Profiling and Co-infection with Leishmania donovani.</title>
        <authorList>
            <person name="Kraeva N."/>
            <person name="Butenko A."/>
            <person name="Hlavacova J."/>
            <person name="Kostygov A."/>
            <person name="Myskova J."/>
            <person name="Grybchuk D."/>
            <person name="Lestinova T."/>
            <person name="Votypka J."/>
            <person name="Volf P."/>
            <person name="Opperdoes F."/>
            <person name="Flegontov P."/>
            <person name="Lukes J."/>
            <person name="Yurchenko V."/>
        </authorList>
    </citation>
    <scope>NUCLEOTIDE SEQUENCE [LARGE SCALE GENOMIC DNA]</scope>
    <source>
        <strain evidence="6 7">ATCC 30220</strain>
    </source>
</reference>
<sequence length="80" mass="9406">MSTEYTLEEVARHNTPRDFWTVIDGEVYHFDVEFVTTMHPGGLYILEAAGKDGSKLFHEHHNAERLRDMMRDYHIGKVKQ</sequence>
<proteinExistence type="inferred from homology"/>
<comment type="similarity">
    <text evidence="4">Belongs to the cytochrome b5 family.</text>
</comment>
<accession>A0A0N1PFL2</accession>
<keyword evidence="3" id="KW-0408">Iron</keyword>
<keyword evidence="1" id="KW-0349">Heme</keyword>
<dbReference type="Proteomes" id="UP000038009">
    <property type="component" value="Unassembled WGS sequence"/>
</dbReference>
<dbReference type="OMA" id="WVIVDGH"/>
<dbReference type="InterPro" id="IPR001199">
    <property type="entry name" value="Cyt_B5-like_heme/steroid-bd"/>
</dbReference>
<gene>
    <name evidence="6" type="ORF">ABL78_1888</name>
</gene>
<dbReference type="GO" id="GO:0020037">
    <property type="term" value="F:heme binding"/>
    <property type="evidence" value="ECO:0007669"/>
    <property type="project" value="TreeGrafter"/>
</dbReference>